<dbReference type="Proteomes" id="UP000319663">
    <property type="component" value="Unassembled WGS sequence"/>
</dbReference>
<dbReference type="AlphaFoldDB" id="A0A507QJB3"/>
<feature type="signal peptide" evidence="3">
    <location>
        <begin position="1"/>
        <end position="21"/>
    </location>
</feature>
<keyword evidence="2" id="KW-0472">Membrane</keyword>
<protein>
    <recommendedName>
        <fullName evidence="4">DUF7732 domain-containing protein</fullName>
    </recommendedName>
</protein>
<feature type="domain" description="DUF7732" evidence="4">
    <location>
        <begin position="112"/>
        <end position="233"/>
    </location>
</feature>
<dbReference type="PANTHER" id="PTHR42091:SF1">
    <property type="entry name" value="CONSERVED GLYCINE-RICH PROTEIN (AFU_ORTHOLOGUE AFUA_7G02440)"/>
    <property type="match status" value="1"/>
</dbReference>
<keyword evidence="2" id="KW-0812">Transmembrane</keyword>
<dbReference type="STRING" id="5098.A0A507QJB3"/>
<name>A0A507QJB3_MONPU</name>
<feature type="compositionally biased region" description="Gly residues" evidence="1">
    <location>
        <begin position="60"/>
        <end position="84"/>
    </location>
</feature>
<dbReference type="InterPro" id="IPR056634">
    <property type="entry name" value="DUF7732"/>
</dbReference>
<keyword evidence="6" id="KW-1185">Reference proteome</keyword>
<gene>
    <name evidence="5" type="ORF">MPDQ_004411</name>
</gene>
<sequence>MKVMVLAIAVILLFQSNVVTSSWIPSVSELAVRNAGVASDALIDEPISDSPVLEKRRGGGGRGGGSSGRGGGGGGGGGGRGGSSGSSSRTGNRGGTTRSGSGPRPTYGSGNYYAGGTAVPYAAGRMSPLGLTPFFLPVAALAFFPGLWLFGAYAYPYNHAYSYMNNATHHNESVPVVCLCQEYEVCGCDDNNDSKFYNSLFNGSEPINSSITRVVNVNGTEKIYINGTLPNGTTAANASATDSAASTVNPQHLLGYWPIVALASGVVWLL</sequence>
<evidence type="ECO:0000313" key="6">
    <source>
        <dbReference type="Proteomes" id="UP000319663"/>
    </source>
</evidence>
<accession>A0A507QJB3</accession>
<proteinExistence type="predicted"/>
<dbReference type="OrthoDB" id="5425547at2759"/>
<keyword evidence="2" id="KW-1133">Transmembrane helix</keyword>
<comment type="caution">
    <text evidence="5">The sequence shown here is derived from an EMBL/GenBank/DDBJ whole genome shotgun (WGS) entry which is preliminary data.</text>
</comment>
<feature type="transmembrane region" description="Helical" evidence="2">
    <location>
        <begin position="134"/>
        <end position="155"/>
    </location>
</feature>
<dbReference type="PANTHER" id="PTHR42091">
    <property type="entry name" value="CONSERVED GLYCINE-RICH PROTEIN (AFU_ORTHOLOGUE AFUA_7G02440)"/>
    <property type="match status" value="1"/>
</dbReference>
<feature type="region of interest" description="Disordered" evidence="1">
    <location>
        <begin position="48"/>
        <end position="107"/>
    </location>
</feature>
<reference evidence="5 6" key="1">
    <citation type="submission" date="2019-06" db="EMBL/GenBank/DDBJ databases">
        <title>Wine fermentation using esterase from Monascus purpureus.</title>
        <authorList>
            <person name="Geng C."/>
            <person name="Zhang Y."/>
        </authorList>
    </citation>
    <scope>NUCLEOTIDE SEQUENCE [LARGE SCALE GENOMIC DNA]</scope>
    <source>
        <strain evidence="5">HQ1</strain>
    </source>
</reference>
<feature type="compositionally biased region" description="Low complexity" evidence="1">
    <location>
        <begin position="85"/>
        <end position="102"/>
    </location>
</feature>
<evidence type="ECO:0000256" key="1">
    <source>
        <dbReference type="SAM" id="MobiDB-lite"/>
    </source>
</evidence>
<organism evidence="5 6">
    <name type="scientific">Monascus purpureus</name>
    <name type="common">Red mold</name>
    <name type="synonym">Monascus anka</name>
    <dbReference type="NCBI Taxonomy" id="5098"/>
    <lineage>
        <taxon>Eukaryota</taxon>
        <taxon>Fungi</taxon>
        <taxon>Dikarya</taxon>
        <taxon>Ascomycota</taxon>
        <taxon>Pezizomycotina</taxon>
        <taxon>Eurotiomycetes</taxon>
        <taxon>Eurotiomycetidae</taxon>
        <taxon>Eurotiales</taxon>
        <taxon>Aspergillaceae</taxon>
        <taxon>Monascus</taxon>
    </lineage>
</organism>
<keyword evidence="3" id="KW-0732">Signal</keyword>
<dbReference type="Pfam" id="PF24866">
    <property type="entry name" value="DUF7732"/>
    <property type="match status" value="1"/>
</dbReference>
<evidence type="ECO:0000259" key="4">
    <source>
        <dbReference type="Pfam" id="PF24866"/>
    </source>
</evidence>
<evidence type="ECO:0000313" key="5">
    <source>
        <dbReference type="EMBL" id="TQB67893.1"/>
    </source>
</evidence>
<dbReference type="EMBL" id="VIFY01000285">
    <property type="protein sequence ID" value="TQB67893.1"/>
    <property type="molecule type" value="Genomic_DNA"/>
</dbReference>
<evidence type="ECO:0000256" key="2">
    <source>
        <dbReference type="SAM" id="Phobius"/>
    </source>
</evidence>
<evidence type="ECO:0000256" key="3">
    <source>
        <dbReference type="SAM" id="SignalP"/>
    </source>
</evidence>
<feature type="chain" id="PRO_5021251268" description="DUF7732 domain-containing protein" evidence="3">
    <location>
        <begin position="22"/>
        <end position="270"/>
    </location>
</feature>